<sequence length="104" mass="11169">MFLNRHGLETEIVDNGQKAVDLFVSGKSYDLVLMDLEMPVMNGEKATKKLRAMGVKSMIVGVTSCAVEEERAAFVAAGLDDCVAKPLTGGAVIDLLDELAKRVL</sequence>
<organism evidence="3 4">
    <name type="scientific">Phtheirospermum japonicum</name>
    <dbReference type="NCBI Taxonomy" id="374723"/>
    <lineage>
        <taxon>Eukaryota</taxon>
        <taxon>Viridiplantae</taxon>
        <taxon>Streptophyta</taxon>
        <taxon>Embryophyta</taxon>
        <taxon>Tracheophyta</taxon>
        <taxon>Spermatophyta</taxon>
        <taxon>Magnoliopsida</taxon>
        <taxon>eudicotyledons</taxon>
        <taxon>Gunneridae</taxon>
        <taxon>Pentapetalae</taxon>
        <taxon>asterids</taxon>
        <taxon>lamiids</taxon>
        <taxon>Lamiales</taxon>
        <taxon>Orobanchaceae</taxon>
        <taxon>Orobanchaceae incertae sedis</taxon>
        <taxon>Phtheirospermum</taxon>
    </lineage>
</organism>
<name>A0A830B7G5_9LAMI</name>
<dbReference type="InterPro" id="IPR011006">
    <property type="entry name" value="CheY-like_superfamily"/>
</dbReference>
<dbReference type="PANTHER" id="PTHR43228">
    <property type="entry name" value="TWO-COMPONENT RESPONSE REGULATOR"/>
    <property type="match status" value="1"/>
</dbReference>
<gene>
    <name evidence="3" type="ORF">PHJA_000264200</name>
</gene>
<evidence type="ECO:0000313" key="3">
    <source>
        <dbReference type="EMBL" id="GFP81209.1"/>
    </source>
</evidence>
<dbReference type="GO" id="GO:0000160">
    <property type="term" value="P:phosphorelay signal transduction system"/>
    <property type="evidence" value="ECO:0007669"/>
    <property type="project" value="InterPro"/>
</dbReference>
<keyword evidence="4" id="KW-1185">Reference proteome</keyword>
<dbReference type="SUPFAM" id="SSF52172">
    <property type="entry name" value="CheY-like"/>
    <property type="match status" value="1"/>
</dbReference>
<dbReference type="PROSITE" id="PS50110">
    <property type="entry name" value="RESPONSE_REGULATORY"/>
    <property type="match status" value="1"/>
</dbReference>
<comment type="caution">
    <text evidence="3">The sequence shown here is derived from an EMBL/GenBank/DDBJ whole genome shotgun (WGS) entry which is preliminary data.</text>
</comment>
<feature type="domain" description="Response regulatory" evidence="2">
    <location>
        <begin position="1"/>
        <end position="100"/>
    </location>
</feature>
<keyword evidence="1" id="KW-0597">Phosphoprotein</keyword>
<dbReference type="Pfam" id="PF00072">
    <property type="entry name" value="Response_reg"/>
    <property type="match status" value="1"/>
</dbReference>
<feature type="modified residue" description="4-aspartylphosphate" evidence="1">
    <location>
        <position position="35"/>
    </location>
</feature>
<evidence type="ECO:0000256" key="1">
    <source>
        <dbReference type="PROSITE-ProRule" id="PRU00169"/>
    </source>
</evidence>
<dbReference type="AlphaFoldDB" id="A0A830B7G5"/>
<dbReference type="CDD" id="cd17546">
    <property type="entry name" value="REC_hyHK_CKI1_RcsC-like"/>
    <property type="match status" value="1"/>
</dbReference>
<dbReference type="EMBL" id="BMAC01000027">
    <property type="protein sequence ID" value="GFP81209.1"/>
    <property type="molecule type" value="Genomic_DNA"/>
</dbReference>
<dbReference type="InterPro" id="IPR001789">
    <property type="entry name" value="Sig_transdc_resp-reg_receiver"/>
</dbReference>
<dbReference type="SMART" id="SM00448">
    <property type="entry name" value="REC"/>
    <property type="match status" value="1"/>
</dbReference>
<accession>A0A830B7G5</accession>
<protein>
    <submittedName>
        <fullName evidence="3">Two-component response regulator arr22</fullName>
    </submittedName>
</protein>
<dbReference type="InterPro" id="IPR052048">
    <property type="entry name" value="ST_Response_Regulator"/>
</dbReference>
<reference evidence="3" key="1">
    <citation type="submission" date="2020-07" db="EMBL/GenBank/DDBJ databases">
        <title>Ethylene signaling mediates host invasion by parasitic plants.</title>
        <authorList>
            <person name="Yoshida S."/>
        </authorList>
    </citation>
    <scope>NUCLEOTIDE SEQUENCE</scope>
    <source>
        <strain evidence="3">Okayama</strain>
    </source>
</reference>
<dbReference type="Proteomes" id="UP000653305">
    <property type="component" value="Unassembled WGS sequence"/>
</dbReference>
<evidence type="ECO:0000259" key="2">
    <source>
        <dbReference type="PROSITE" id="PS50110"/>
    </source>
</evidence>
<dbReference type="OrthoDB" id="21225at2759"/>
<dbReference type="PANTHER" id="PTHR43228:SF1">
    <property type="entry name" value="TWO-COMPONENT RESPONSE REGULATOR ARR22"/>
    <property type="match status" value="1"/>
</dbReference>
<evidence type="ECO:0000313" key="4">
    <source>
        <dbReference type="Proteomes" id="UP000653305"/>
    </source>
</evidence>
<dbReference type="Gene3D" id="3.40.50.2300">
    <property type="match status" value="1"/>
</dbReference>
<proteinExistence type="predicted"/>